<evidence type="ECO:0008006" key="5">
    <source>
        <dbReference type="Google" id="ProtNLM"/>
    </source>
</evidence>
<dbReference type="PROSITE" id="PS51257">
    <property type="entry name" value="PROKAR_LIPOPROTEIN"/>
    <property type="match status" value="1"/>
</dbReference>
<dbReference type="HOGENOM" id="CLU_092061_0_0_11"/>
<evidence type="ECO:0000313" key="4">
    <source>
        <dbReference type="Proteomes" id="UP000002247"/>
    </source>
</evidence>
<gene>
    <name evidence="3" type="ordered locus">Srot_3042</name>
</gene>
<keyword evidence="4" id="KW-1185">Reference proteome</keyword>
<evidence type="ECO:0000256" key="2">
    <source>
        <dbReference type="SAM" id="SignalP"/>
    </source>
</evidence>
<dbReference type="OrthoDB" id="4761285at2"/>
<evidence type="ECO:0000313" key="3">
    <source>
        <dbReference type="EMBL" id="ADG99466.1"/>
    </source>
</evidence>
<reference evidence="3 4" key="1">
    <citation type="journal article" date="2010" name="Stand. Genomic Sci.">
        <title>Complete genome sequence of Segniliparus rotundus type strain (CDC 1076).</title>
        <authorList>
            <person name="Sikorski J."/>
            <person name="Lapidus A."/>
            <person name="Copeland A."/>
            <person name="Misra M."/>
            <person name="Glavina Del Rio T."/>
            <person name="Nolan M."/>
            <person name="Lucas S."/>
            <person name="Chen F."/>
            <person name="Tice H."/>
            <person name="Cheng J.F."/>
            <person name="Jando M."/>
            <person name="Schneider S."/>
            <person name="Bruce D."/>
            <person name="Goodwin L."/>
            <person name="Pitluck S."/>
            <person name="Liolios K."/>
            <person name="Mikhailova N."/>
            <person name="Pati A."/>
            <person name="Ivanova N."/>
            <person name="Mavromatis K."/>
            <person name="Chen A."/>
            <person name="Palaniappan K."/>
            <person name="Chertkov O."/>
            <person name="Land M."/>
            <person name="Hauser L."/>
            <person name="Chang Y.J."/>
            <person name="Jeffries C.D."/>
            <person name="Brettin T."/>
            <person name="Detter J.C."/>
            <person name="Han C."/>
            <person name="Rohde M."/>
            <person name="Goker M."/>
            <person name="Bristow J."/>
            <person name="Eisen J.A."/>
            <person name="Markowitz V."/>
            <person name="Hugenholtz P."/>
            <person name="Kyrpides N.C."/>
            <person name="Klenk H.P."/>
        </authorList>
    </citation>
    <scope>NUCLEOTIDE SEQUENCE [LARGE SCALE GENOMIC DNA]</scope>
    <source>
        <strain evidence="4">ATCC BAA-972 / CDC 1076 / CIP 108378 / DSM 44985 / JCM 13578</strain>
    </source>
</reference>
<dbReference type="EMBL" id="CP001958">
    <property type="protein sequence ID" value="ADG99466.1"/>
    <property type="molecule type" value="Genomic_DNA"/>
</dbReference>
<feature type="signal peptide" evidence="2">
    <location>
        <begin position="1"/>
        <end position="34"/>
    </location>
</feature>
<dbReference type="STRING" id="640132.Srot_3042"/>
<protein>
    <recommendedName>
        <fullName evidence="5">Lipoprotein</fullName>
    </recommendedName>
</protein>
<feature type="region of interest" description="Disordered" evidence="1">
    <location>
        <begin position="179"/>
        <end position="208"/>
    </location>
</feature>
<dbReference type="Proteomes" id="UP000002247">
    <property type="component" value="Chromosome"/>
</dbReference>
<keyword evidence="2" id="KW-0732">Signal</keyword>
<name>D6ZEJ0_SEGRD</name>
<sequence length="208" mass="23175">MSISTAKVVRCRRLTLLCVLAVVLAGGCGGPASVQTPNSETRKFHRSEKNTMTNVSQPSSQWQAQEVLYEYMRKTLQALPQGISLDNTRLSPGGGVDTCEDRIDSENSPISYYDYRDMRVPQGIDYAELVAKVGDVWRSWGWRVEERKGSDNPNRYGYSPDGYSLNITARPPQFASFPPSFGGNTPCFPPELRDDHVPIPPVITRDDS</sequence>
<organism evidence="3 4">
    <name type="scientific">Segniliparus rotundus (strain ATCC BAA-972 / CDC 1076 / CIP 108378 / DSM 44985 / JCM 13578)</name>
    <dbReference type="NCBI Taxonomy" id="640132"/>
    <lineage>
        <taxon>Bacteria</taxon>
        <taxon>Bacillati</taxon>
        <taxon>Actinomycetota</taxon>
        <taxon>Actinomycetes</taxon>
        <taxon>Mycobacteriales</taxon>
        <taxon>Segniliparaceae</taxon>
        <taxon>Segniliparus</taxon>
    </lineage>
</organism>
<evidence type="ECO:0000256" key="1">
    <source>
        <dbReference type="SAM" id="MobiDB-lite"/>
    </source>
</evidence>
<dbReference type="KEGG" id="srt:Srot_3042"/>
<feature type="chain" id="PRO_5003091600" description="Lipoprotein" evidence="2">
    <location>
        <begin position="35"/>
        <end position="208"/>
    </location>
</feature>
<accession>D6ZEJ0</accession>
<dbReference type="eggNOG" id="ENOG5031JXJ">
    <property type="taxonomic scope" value="Bacteria"/>
</dbReference>
<proteinExistence type="predicted"/>
<dbReference type="AlphaFoldDB" id="D6ZEJ0"/>